<dbReference type="Gene3D" id="3.40.50.200">
    <property type="entry name" value="Peptidase S8/S53 domain"/>
    <property type="match status" value="1"/>
</dbReference>
<evidence type="ECO:0000256" key="4">
    <source>
        <dbReference type="ARBA" id="ARBA00022801"/>
    </source>
</evidence>
<dbReference type="EMBL" id="JBHSCN010000005">
    <property type="protein sequence ID" value="MFC4244117.1"/>
    <property type="molecule type" value="Genomic_DNA"/>
</dbReference>
<evidence type="ECO:0000256" key="3">
    <source>
        <dbReference type="ARBA" id="ARBA00022723"/>
    </source>
</evidence>
<comment type="cofactor">
    <cofactor evidence="1">
        <name>Ca(2+)</name>
        <dbReference type="ChEBI" id="CHEBI:29108"/>
    </cofactor>
</comment>
<evidence type="ECO:0000313" key="12">
    <source>
        <dbReference type="Proteomes" id="UP001595900"/>
    </source>
</evidence>
<dbReference type="CDD" id="cd11377">
    <property type="entry name" value="Pro-peptidase_S53"/>
    <property type="match status" value="1"/>
</dbReference>
<feature type="signal peptide" evidence="9">
    <location>
        <begin position="1"/>
        <end position="43"/>
    </location>
</feature>
<evidence type="ECO:0000256" key="8">
    <source>
        <dbReference type="SAM" id="MobiDB-lite"/>
    </source>
</evidence>
<dbReference type="Proteomes" id="UP001595900">
    <property type="component" value="Unassembled WGS sequence"/>
</dbReference>
<evidence type="ECO:0000259" key="10">
    <source>
        <dbReference type="PROSITE" id="PS51695"/>
    </source>
</evidence>
<gene>
    <name evidence="11" type="ORF">ACFOYW_12100</name>
</gene>
<dbReference type="InterPro" id="IPR015366">
    <property type="entry name" value="S53_propep"/>
</dbReference>
<dbReference type="PANTHER" id="PTHR14218">
    <property type="entry name" value="PROTEASE S8 TRIPEPTIDYL PEPTIDASE I CLN2"/>
    <property type="match status" value="1"/>
</dbReference>
<sequence length="681" mass="68944">MRSTRSGRARAGFSRALPGRVTIGAAATAAVALALAGTSLAQAATPAPSPVPQGVVGSALPGAKPFENTPGSTPEAVTFVLKERNAAQLEALVEGGTKRFVSVGQFKAEYGQSDATVKALTNYLKSYGISTTVYANNIDVSATGTADEFNRALSVTQKQYHVPAVKGSAGRPGHPAQTIHAPAAAPKLPGSVAASVAVVLGLSNYAPYESNSQNSSAIEGKTAPADTATYSGDCTALTGLSSACNTPLDFASRYGLSPLEKKSDGAGQTIGIVTLAALDPGAPQYYWSNIVGLPNTNRSVTVKNIDGGPGAPSDADGTGETDIDVEQSGGVAPGANIDVYQAPNTDAGFADAFFQAASDDTAGSVSTSWGESETIIAAAAAAGQEPSNYEAAFDEAFLELAIQGQSTFDASADEGAYTAIADAGTTNPSVDVSAASPYVTAAGGTTLPFSHTFGASLGLSLPVTVSAERAWGWDYLFGVTAAEHNIPLAEAAESDVSGDGGGFSVDQATPSYQKGVSGTQSYSAVQYFTPTDYQEIAPGFTAPTDWSFNPTPKVTHGTATGRAIPDLSTDADPETGYLLYEPSATQANKAPLQGGWGGTSFVAPQLAGASAVIDSVNGGRAGLWNAAMYKSASSRSSAFTPLNTPGTSNDNLLYTGTPGTVFNPATGLGTPNLTKLAAALR</sequence>
<keyword evidence="4" id="KW-0378">Hydrolase</keyword>
<keyword evidence="3" id="KW-0479">Metal-binding</keyword>
<dbReference type="InterPro" id="IPR036852">
    <property type="entry name" value="Peptidase_S8/S53_dom_sf"/>
</dbReference>
<dbReference type="SUPFAM" id="SSF54897">
    <property type="entry name" value="Protease propeptides/inhibitors"/>
    <property type="match status" value="1"/>
</dbReference>
<evidence type="ECO:0000256" key="1">
    <source>
        <dbReference type="ARBA" id="ARBA00001913"/>
    </source>
</evidence>
<dbReference type="InterPro" id="IPR030400">
    <property type="entry name" value="Sedolisin_dom"/>
</dbReference>
<evidence type="ECO:0000256" key="7">
    <source>
        <dbReference type="ARBA" id="ARBA00023145"/>
    </source>
</evidence>
<protein>
    <submittedName>
        <fullName evidence="11">Protease pro-enzyme activation domain-containing protein</fullName>
    </submittedName>
</protein>
<reference evidence="12" key="1">
    <citation type="journal article" date="2019" name="Int. J. Syst. Evol. Microbiol.">
        <title>The Global Catalogue of Microorganisms (GCM) 10K type strain sequencing project: providing services to taxonomists for standard genome sequencing and annotation.</title>
        <authorList>
            <consortium name="The Broad Institute Genomics Platform"/>
            <consortium name="The Broad Institute Genome Sequencing Center for Infectious Disease"/>
            <person name="Wu L."/>
            <person name="Ma J."/>
        </authorList>
    </citation>
    <scope>NUCLEOTIDE SEQUENCE [LARGE SCALE GENOMIC DNA]</scope>
    <source>
        <strain evidence="12">CGMCC 1.10363</strain>
    </source>
</reference>
<keyword evidence="2 11" id="KW-0645">Protease</keyword>
<dbReference type="SUPFAM" id="SSF52743">
    <property type="entry name" value="Subtilisin-like"/>
    <property type="match status" value="1"/>
</dbReference>
<evidence type="ECO:0000256" key="2">
    <source>
        <dbReference type="ARBA" id="ARBA00022670"/>
    </source>
</evidence>
<dbReference type="PROSITE" id="PS51695">
    <property type="entry name" value="SEDOLISIN"/>
    <property type="match status" value="1"/>
</dbReference>
<keyword evidence="12" id="KW-1185">Reference proteome</keyword>
<dbReference type="GO" id="GO:0008233">
    <property type="term" value="F:peptidase activity"/>
    <property type="evidence" value="ECO:0007669"/>
    <property type="project" value="UniProtKB-KW"/>
</dbReference>
<dbReference type="RefSeq" id="WP_390229180.1">
    <property type="nucleotide sequence ID" value="NZ_JBHSCN010000005.1"/>
</dbReference>
<evidence type="ECO:0000313" key="11">
    <source>
        <dbReference type="EMBL" id="MFC4244117.1"/>
    </source>
</evidence>
<dbReference type="PANTHER" id="PTHR14218:SF15">
    <property type="entry name" value="TRIPEPTIDYL-PEPTIDASE 1"/>
    <property type="match status" value="1"/>
</dbReference>
<dbReference type="SMART" id="SM00944">
    <property type="entry name" value="Pro-kuma_activ"/>
    <property type="match status" value="1"/>
</dbReference>
<dbReference type="GO" id="GO:0006508">
    <property type="term" value="P:proteolysis"/>
    <property type="evidence" value="ECO:0007669"/>
    <property type="project" value="UniProtKB-KW"/>
</dbReference>
<evidence type="ECO:0000256" key="6">
    <source>
        <dbReference type="ARBA" id="ARBA00022837"/>
    </source>
</evidence>
<keyword evidence="9" id="KW-0732">Signal</keyword>
<feature type="chain" id="PRO_5045298518" evidence="9">
    <location>
        <begin position="44"/>
        <end position="681"/>
    </location>
</feature>
<comment type="caution">
    <text evidence="11">The sequence shown here is derived from an EMBL/GenBank/DDBJ whole genome shotgun (WGS) entry which is preliminary data.</text>
</comment>
<name>A0ABV8Q6X5_9MICO</name>
<keyword evidence="7" id="KW-0865">Zymogen</keyword>
<accession>A0ABV8Q6X5</accession>
<proteinExistence type="predicted"/>
<evidence type="ECO:0000256" key="5">
    <source>
        <dbReference type="ARBA" id="ARBA00022825"/>
    </source>
</evidence>
<evidence type="ECO:0000256" key="9">
    <source>
        <dbReference type="SAM" id="SignalP"/>
    </source>
</evidence>
<organism evidence="11 12">
    <name type="scientific">Gryllotalpicola reticulitermitis</name>
    <dbReference type="NCBI Taxonomy" id="1184153"/>
    <lineage>
        <taxon>Bacteria</taxon>
        <taxon>Bacillati</taxon>
        <taxon>Actinomycetota</taxon>
        <taxon>Actinomycetes</taxon>
        <taxon>Micrococcales</taxon>
        <taxon>Microbacteriaceae</taxon>
        <taxon>Gryllotalpicola</taxon>
    </lineage>
</organism>
<keyword evidence="5" id="KW-0720">Serine protease</keyword>
<dbReference type="CDD" id="cd04056">
    <property type="entry name" value="Peptidases_S53"/>
    <property type="match status" value="1"/>
</dbReference>
<dbReference type="Pfam" id="PF09286">
    <property type="entry name" value="Pro-kuma_activ"/>
    <property type="match status" value="1"/>
</dbReference>
<dbReference type="InterPro" id="IPR050819">
    <property type="entry name" value="Tripeptidyl-peptidase_I"/>
</dbReference>
<keyword evidence="6" id="KW-0106">Calcium</keyword>
<feature type="domain" description="Peptidase S53" evidence="10">
    <location>
        <begin position="244"/>
        <end position="681"/>
    </location>
</feature>
<feature type="region of interest" description="Disordered" evidence="8">
    <location>
        <begin position="304"/>
        <end position="328"/>
    </location>
</feature>